<comment type="caution">
    <text evidence="1">The sequence shown here is derived from an EMBL/GenBank/DDBJ whole genome shotgun (WGS) entry which is preliminary data.</text>
</comment>
<dbReference type="OrthoDB" id="693939at2759"/>
<dbReference type="EMBL" id="WOCE01000014">
    <property type="protein sequence ID" value="KAE9599672.1"/>
    <property type="molecule type" value="Genomic_DNA"/>
</dbReference>
<dbReference type="Proteomes" id="UP000447434">
    <property type="component" value="Chromosome 14"/>
</dbReference>
<gene>
    <name evidence="1" type="ORF">Lalb_Chr14g0364871</name>
</gene>
<keyword evidence="2" id="KW-1185">Reference proteome</keyword>
<protein>
    <submittedName>
        <fullName evidence="1">Uncharacterized protein</fullName>
    </submittedName>
</protein>
<evidence type="ECO:0000313" key="2">
    <source>
        <dbReference type="Proteomes" id="UP000447434"/>
    </source>
</evidence>
<evidence type="ECO:0000313" key="1">
    <source>
        <dbReference type="EMBL" id="KAE9599672.1"/>
    </source>
</evidence>
<reference evidence="2" key="1">
    <citation type="journal article" date="2020" name="Nat. Commun.">
        <title>Genome sequence of the cluster root forming white lupin.</title>
        <authorList>
            <person name="Hufnagel B."/>
            <person name="Marques A."/>
            <person name="Soriano A."/>
            <person name="Marques L."/>
            <person name="Divol F."/>
            <person name="Doumas P."/>
            <person name="Sallet E."/>
            <person name="Mancinotti D."/>
            <person name="Carrere S."/>
            <person name="Marande W."/>
            <person name="Arribat S."/>
            <person name="Keller J."/>
            <person name="Huneau C."/>
            <person name="Blein T."/>
            <person name="Aime D."/>
            <person name="Laguerre M."/>
            <person name="Taylor J."/>
            <person name="Schubert V."/>
            <person name="Nelson M."/>
            <person name="Geu-Flores F."/>
            <person name="Crespi M."/>
            <person name="Gallardo-Guerrero K."/>
            <person name="Delaux P.-M."/>
            <person name="Salse J."/>
            <person name="Berges H."/>
            <person name="Guyot R."/>
            <person name="Gouzy J."/>
            <person name="Peret B."/>
        </authorList>
    </citation>
    <scope>NUCLEOTIDE SEQUENCE [LARGE SCALE GENOMIC DNA]</scope>
    <source>
        <strain evidence="2">cv. Amiga</strain>
    </source>
</reference>
<organism evidence="1 2">
    <name type="scientific">Lupinus albus</name>
    <name type="common">White lupine</name>
    <name type="synonym">Lupinus termis</name>
    <dbReference type="NCBI Taxonomy" id="3870"/>
    <lineage>
        <taxon>Eukaryota</taxon>
        <taxon>Viridiplantae</taxon>
        <taxon>Streptophyta</taxon>
        <taxon>Embryophyta</taxon>
        <taxon>Tracheophyta</taxon>
        <taxon>Spermatophyta</taxon>
        <taxon>Magnoliopsida</taxon>
        <taxon>eudicotyledons</taxon>
        <taxon>Gunneridae</taxon>
        <taxon>Pentapetalae</taxon>
        <taxon>rosids</taxon>
        <taxon>fabids</taxon>
        <taxon>Fabales</taxon>
        <taxon>Fabaceae</taxon>
        <taxon>Papilionoideae</taxon>
        <taxon>50 kb inversion clade</taxon>
        <taxon>genistoids sensu lato</taxon>
        <taxon>core genistoids</taxon>
        <taxon>Genisteae</taxon>
        <taxon>Lupinus</taxon>
    </lineage>
</organism>
<dbReference type="AlphaFoldDB" id="A0A6A4PBJ4"/>
<sequence>MLYLPMLSVRTQNLKGEDTKIMPSFAKLENVLKFGNGDKDLVDMDEGFTERRIVLEIQDYEGTGANRDHDPKSPGRV</sequence>
<proteinExistence type="predicted"/>
<name>A0A6A4PBJ4_LUPAL</name>
<accession>A0A6A4PBJ4</accession>